<gene>
    <name evidence="2" type="ORF">PCON_03725</name>
</gene>
<dbReference type="OrthoDB" id="5384020at2759"/>
<dbReference type="Proteomes" id="UP000018144">
    <property type="component" value="Unassembled WGS sequence"/>
</dbReference>
<dbReference type="EMBL" id="HF936539">
    <property type="protein sequence ID" value="CCX34461.1"/>
    <property type="molecule type" value="Genomic_DNA"/>
</dbReference>
<evidence type="ECO:0000313" key="3">
    <source>
        <dbReference type="Proteomes" id="UP000018144"/>
    </source>
</evidence>
<proteinExistence type="predicted"/>
<reference evidence="2 3" key="1">
    <citation type="journal article" date="2013" name="PLoS Genet.">
        <title>The genome and development-dependent transcriptomes of Pyronema confluens: a window into fungal evolution.</title>
        <authorList>
            <person name="Traeger S."/>
            <person name="Altegoer F."/>
            <person name="Freitag M."/>
            <person name="Gabaldon T."/>
            <person name="Kempken F."/>
            <person name="Kumar A."/>
            <person name="Marcet-Houben M."/>
            <person name="Poggeler S."/>
            <person name="Stajich J.E."/>
            <person name="Nowrousian M."/>
        </authorList>
    </citation>
    <scope>NUCLEOTIDE SEQUENCE [LARGE SCALE GENOMIC DNA]</scope>
    <source>
        <strain evidence="3">CBS 100304</strain>
        <tissue evidence="2">Vegetative mycelium</tissue>
    </source>
</reference>
<feature type="region of interest" description="Disordered" evidence="1">
    <location>
        <begin position="1"/>
        <end position="113"/>
    </location>
</feature>
<accession>U4LQK8</accession>
<sequence>MSNNNDNNQPSHPRDRRASLMPGTSLSDFLSSSRQPTTTSAYPGPITTAAAHANQRRMSMSSASGSPPQITTSFRRGSVSSVSSMSSQQDESAIDDTEPASGTSPSSPFARRMSWGARALRDVRIPSARVPPSPGASGSPTVARGFWPESKSSYPTDSAFQQRRQSMPPPPATAMPAPKDKPTDHLQERILRNELYMD</sequence>
<dbReference type="AlphaFoldDB" id="U4LQK8"/>
<feature type="region of interest" description="Disordered" evidence="1">
    <location>
        <begin position="126"/>
        <end position="185"/>
    </location>
</feature>
<protein>
    <submittedName>
        <fullName evidence="2">Uncharacterized protein</fullName>
    </submittedName>
</protein>
<feature type="compositionally biased region" description="Polar residues" evidence="1">
    <location>
        <begin position="150"/>
        <end position="165"/>
    </location>
</feature>
<feature type="compositionally biased region" description="Polar residues" evidence="1">
    <location>
        <begin position="1"/>
        <end position="11"/>
    </location>
</feature>
<evidence type="ECO:0000313" key="2">
    <source>
        <dbReference type="EMBL" id="CCX34461.1"/>
    </source>
</evidence>
<evidence type="ECO:0000256" key="1">
    <source>
        <dbReference type="SAM" id="MobiDB-lite"/>
    </source>
</evidence>
<keyword evidence="3" id="KW-1185">Reference proteome</keyword>
<dbReference type="OMA" id="QPHRRRM"/>
<feature type="compositionally biased region" description="Polar residues" evidence="1">
    <location>
        <begin position="22"/>
        <end position="41"/>
    </location>
</feature>
<organism evidence="2 3">
    <name type="scientific">Pyronema omphalodes (strain CBS 100304)</name>
    <name type="common">Pyronema confluens</name>
    <dbReference type="NCBI Taxonomy" id="1076935"/>
    <lineage>
        <taxon>Eukaryota</taxon>
        <taxon>Fungi</taxon>
        <taxon>Dikarya</taxon>
        <taxon>Ascomycota</taxon>
        <taxon>Pezizomycotina</taxon>
        <taxon>Pezizomycetes</taxon>
        <taxon>Pezizales</taxon>
        <taxon>Pyronemataceae</taxon>
        <taxon>Pyronema</taxon>
    </lineage>
</organism>
<name>U4LQK8_PYROM</name>
<feature type="compositionally biased region" description="Low complexity" evidence="1">
    <location>
        <begin position="78"/>
        <end position="87"/>
    </location>
</feature>
<feature type="compositionally biased region" description="Polar residues" evidence="1">
    <location>
        <begin position="56"/>
        <end position="75"/>
    </location>
</feature>